<gene>
    <name evidence="1" type="ORF">HNQ51_001760</name>
</gene>
<reference evidence="1 2" key="1">
    <citation type="submission" date="2020-08" db="EMBL/GenBank/DDBJ databases">
        <title>Genomic Encyclopedia of Type Strains, Phase IV (KMG-IV): sequencing the most valuable type-strain genomes for metagenomic binning, comparative biology and taxonomic classification.</title>
        <authorList>
            <person name="Goeker M."/>
        </authorList>
    </citation>
    <scope>NUCLEOTIDE SEQUENCE [LARGE SCALE GENOMIC DNA]</scope>
    <source>
        <strain evidence="1 2">DSM 23958</strain>
    </source>
</reference>
<organism evidence="1 2">
    <name type="scientific">Inhella inkyongensis</name>
    <dbReference type="NCBI Taxonomy" id="392593"/>
    <lineage>
        <taxon>Bacteria</taxon>
        <taxon>Pseudomonadati</taxon>
        <taxon>Pseudomonadota</taxon>
        <taxon>Betaproteobacteria</taxon>
        <taxon>Burkholderiales</taxon>
        <taxon>Sphaerotilaceae</taxon>
        <taxon>Inhella</taxon>
    </lineage>
</organism>
<comment type="caution">
    <text evidence="1">The sequence shown here is derived from an EMBL/GenBank/DDBJ whole genome shotgun (WGS) entry which is preliminary data.</text>
</comment>
<accession>A0A840S612</accession>
<dbReference type="EMBL" id="JACHHO010000002">
    <property type="protein sequence ID" value="MBB5204446.1"/>
    <property type="molecule type" value="Genomic_DNA"/>
</dbReference>
<proteinExistence type="predicted"/>
<keyword evidence="2" id="KW-1185">Reference proteome</keyword>
<protein>
    <submittedName>
        <fullName evidence="1">Uncharacterized protein</fullName>
    </submittedName>
</protein>
<dbReference type="RefSeq" id="WP_138855877.1">
    <property type="nucleotide sequence ID" value="NZ_CP040709.1"/>
</dbReference>
<dbReference type="Proteomes" id="UP000554837">
    <property type="component" value="Unassembled WGS sequence"/>
</dbReference>
<evidence type="ECO:0000313" key="2">
    <source>
        <dbReference type="Proteomes" id="UP000554837"/>
    </source>
</evidence>
<name>A0A840S612_9BURK</name>
<dbReference type="AlphaFoldDB" id="A0A840S612"/>
<evidence type="ECO:0000313" key="1">
    <source>
        <dbReference type="EMBL" id="MBB5204446.1"/>
    </source>
</evidence>
<sequence>MAIDASKFTIDGSGNIRQVSAFVPGTDTRYPTLDLHAWLQDLADNPSASGDDLVSILGSNPSELAGKRNAARPMALTLLPTMNLNDATAQWFNFGSVEQDAGQTLYTGLKVLGTNPANTPIYITQNNAKITKSWADSEIANFQILVKAKSGGALIAGGDLPAGSVAVYSRKYGQTFSHFDVSLSAGGEQVAAISTAADGNVSLSAAAAEAVWNTMTVAAGDTNQDLGNGNGSKLYKGTITLNGTTTLAQAYQALMWACSESSTATVVGVPGWRYRKLNTNYAENAAAPFGNFAGGKFFLAQGWFIAGVMSADSKNYQLIAHDGTTQSPPTSVQVQIAGLVAGDYVIAARDNGSGGFLNDTTLASTASVGATSVTLTAAPGDTPTGAGYIRINGKPHTYTGRAGNVISGLSPAVPAGGYASGLPVFIPFVDAVASGATISSGAFQFSAPFTVRYKVRNGGGSPIVPFESTLSVTEAGGSGNTVRTADA</sequence>